<keyword evidence="2" id="KW-1185">Reference proteome</keyword>
<protein>
    <submittedName>
        <fullName evidence="1">Uncharacterized protein</fullName>
    </submittedName>
</protein>
<dbReference type="Proteomes" id="UP000018888">
    <property type="component" value="Unassembled WGS sequence"/>
</dbReference>
<dbReference type="AlphaFoldDB" id="A0A2P4Q3X0"/>
<accession>A0A2P4Q3X0</accession>
<gene>
    <name evidence="1" type="ORF">GLOIN_2v1595918</name>
</gene>
<reference evidence="1 2" key="1">
    <citation type="journal article" date="2013" name="Proc. Natl. Acad. Sci. U.S.A.">
        <title>Genome of an arbuscular mycorrhizal fungus provides insight into the oldest plant symbiosis.</title>
        <authorList>
            <person name="Tisserant E."/>
            <person name="Malbreil M."/>
            <person name="Kuo A."/>
            <person name="Kohler A."/>
            <person name="Symeonidi A."/>
            <person name="Balestrini R."/>
            <person name="Charron P."/>
            <person name="Duensing N."/>
            <person name="Frei Dit Frey N."/>
            <person name="Gianinazzi-Pearson V."/>
            <person name="Gilbert L.B."/>
            <person name="Handa Y."/>
            <person name="Herr J.R."/>
            <person name="Hijri M."/>
            <person name="Koul R."/>
            <person name="Kawaguchi M."/>
            <person name="Krajinski F."/>
            <person name="Lammers P.J."/>
            <person name="Masclaux F.G."/>
            <person name="Murat C."/>
            <person name="Morin E."/>
            <person name="Ndikumana S."/>
            <person name="Pagni M."/>
            <person name="Petitpierre D."/>
            <person name="Requena N."/>
            <person name="Rosikiewicz P."/>
            <person name="Riley R."/>
            <person name="Saito K."/>
            <person name="San Clemente H."/>
            <person name="Shapiro H."/>
            <person name="van Tuinen D."/>
            <person name="Becard G."/>
            <person name="Bonfante P."/>
            <person name="Paszkowski U."/>
            <person name="Shachar-Hill Y.Y."/>
            <person name="Tuskan G.A."/>
            <person name="Young P.W."/>
            <person name="Sanders I.R."/>
            <person name="Henrissat B."/>
            <person name="Rensing S.A."/>
            <person name="Grigoriev I.V."/>
            <person name="Corradi N."/>
            <person name="Roux C."/>
            <person name="Martin F."/>
        </authorList>
    </citation>
    <scope>NUCLEOTIDE SEQUENCE [LARGE SCALE GENOMIC DNA]</scope>
    <source>
        <strain evidence="1 2">DAOM 197198</strain>
    </source>
</reference>
<proteinExistence type="predicted"/>
<name>A0A2P4Q3X0_RHIID</name>
<sequence>MNTNELFIHFKQTISFFINKLSKIKFYKHSHLKHKMYEPMNYQAKCRHRGYKEIFRELYLF</sequence>
<evidence type="ECO:0000313" key="2">
    <source>
        <dbReference type="Proteomes" id="UP000018888"/>
    </source>
</evidence>
<evidence type="ECO:0000313" key="1">
    <source>
        <dbReference type="EMBL" id="POG72347.1"/>
    </source>
</evidence>
<dbReference type="EMBL" id="AUPC02000096">
    <property type="protein sequence ID" value="POG72347.1"/>
    <property type="molecule type" value="Genomic_DNA"/>
</dbReference>
<reference evidence="1 2" key="2">
    <citation type="journal article" date="2018" name="New Phytol.">
        <title>High intraspecific genome diversity in the model arbuscular mycorrhizal symbiont Rhizophagus irregularis.</title>
        <authorList>
            <person name="Chen E.C.H."/>
            <person name="Morin E."/>
            <person name="Beaudet D."/>
            <person name="Noel J."/>
            <person name="Yildirir G."/>
            <person name="Ndikumana S."/>
            <person name="Charron P."/>
            <person name="St-Onge C."/>
            <person name="Giorgi J."/>
            <person name="Kruger M."/>
            <person name="Marton T."/>
            <person name="Ropars J."/>
            <person name="Grigoriev I.V."/>
            <person name="Hainaut M."/>
            <person name="Henrissat B."/>
            <person name="Roux C."/>
            <person name="Martin F."/>
            <person name="Corradi N."/>
        </authorList>
    </citation>
    <scope>NUCLEOTIDE SEQUENCE [LARGE SCALE GENOMIC DNA]</scope>
    <source>
        <strain evidence="1 2">DAOM 197198</strain>
    </source>
</reference>
<comment type="caution">
    <text evidence="1">The sequence shown here is derived from an EMBL/GenBank/DDBJ whole genome shotgun (WGS) entry which is preliminary data.</text>
</comment>
<organism evidence="1 2">
    <name type="scientific">Rhizophagus irregularis (strain DAOM 181602 / DAOM 197198 / MUCL 43194)</name>
    <name type="common">Arbuscular mycorrhizal fungus</name>
    <name type="synonym">Glomus intraradices</name>
    <dbReference type="NCBI Taxonomy" id="747089"/>
    <lineage>
        <taxon>Eukaryota</taxon>
        <taxon>Fungi</taxon>
        <taxon>Fungi incertae sedis</taxon>
        <taxon>Mucoromycota</taxon>
        <taxon>Glomeromycotina</taxon>
        <taxon>Glomeromycetes</taxon>
        <taxon>Glomerales</taxon>
        <taxon>Glomeraceae</taxon>
        <taxon>Rhizophagus</taxon>
    </lineage>
</organism>